<evidence type="ECO:0000313" key="3">
    <source>
        <dbReference type="EMBL" id="MDK2126844.1"/>
    </source>
</evidence>
<dbReference type="InterPro" id="IPR011047">
    <property type="entry name" value="Quinoprotein_ADH-like_sf"/>
</dbReference>
<feature type="signal peptide" evidence="1">
    <location>
        <begin position="1"/>
        <end position="17"/>
    </location>
</feature>
<evidence type="ECO:0000313" key="4">
    <source>
        <dbReference type="Proteomes" id="UP001172778"/>
    </source>
</evidence>
<dbReference type="Pfam" id="PF13360">
    <property type="entry name" value="PQQ_2"/>
    <property type="match status" value="1"/>
</dbReference>
<dbReference type="EMBL" id="JARRAF010000056">
    <property type="protein sequence ID" value="MDK2126844.1"/>
    <property type="molecule type" value="Genomic_DNA"/>
</dbReference>
<dbReference type="Gene3D" id="2.40.10.480">
    <property type="match status" value="1"/>
</dbReference>
<keyword evidence="4" id="KW-1185">Reference proteome</keyword>
<gene>
    <name evidence="3" type="ORF">PZA18_22620</name>
</gene>
<dbReference type="SUPFAM" id="SSF50998">
    <property type="entry name" value="Quinoprotein alcohol dehydrogenase-like"/>
    <property type="match status" value="1"/>
</dbReference>
<dbReference type="InterPro" id="IPR015943">
    <property type="entry name" value="WD40/YVTN_repeat-like_dom_sf"/>
</dbReference>
<accession>A0ABT7E3F0</accession>
<dbReference type="Proteomes" id="UP001172778">
    <property type="component" value="Unassembled WGS sequence"/>
</dbReference>
<keyword evidence="1" id="KW-0732">Signal</keyword>
<organism evidence="3 4">
    <name type="scientific">Parachitinimonas caeni</name>
    <dbReference type="NCBI Taxonomy" id="3031301"/>
    <lineage>
        <taxon>Bacteria</taxon>
        <taxon>Pseudomonadati</taxon>
        <taxon>Pseudomonadota</taxon>
        <taxon>Betaproteobacteria</taxon>
        <taxon>Neisseriales</taxon>
        <taxon>Chitinibacteraceae</taxon>
        <taxon>Parachitinimonas</taxon>
    </lineage>
</organism>
<protein>
    <submittedName>
        <fullName evidence="3">PQQ-binding-like beta-propeller repeat protein</fullName>
    </submittedName>
</protein>
<sequence length="642" mass="68083">MNHRKLALPLLILPLTAAGQTNPTFQLSGQTYQLTIPYIESASGSKQAYSAKLTTSNVSSFTLDPGSVQAVAVQSGVENVSTYSVGTSGLTLTLPFVEHAGSTVTQSYAGQLVSSNGSQFTLQQASVGPAWSTASGGSCRPVTYDATTQSVFSGALKVELEDISQREGMQHVRFSNVSSNTLFFSVSVSSDDGRVGLMAPQAGTFFLSPGESLVGYVLYYGTGVAGAASYRMKFDFTTLDQATGKSTTTTDSFQRTVSFVRASETAVTVTDASTQLNYSRVAQATAQVGFWRYKVDDAETRIVLFPGQENWTNASAATSSKVLAYDLDGKLLWEYSPGNETWGGDATADGKYVAFTTASVVATKSSVLSVLDATTGKLLRSTDINVKTLAAPANPVPPTLAETDSREVRFNADGSLLAVGTGEGRGYVFNTADLSLKYAFQTEGQLRAIEFKGDYLYLGAGDGLLYKLKTADGSLVWKGYTTAWPYSEPAFSPDGRWVVVGAKSGGFTVLNTDTGSCVFSANYGTVRRAYFTPDGSQLIAATGATSAGTIAYQTAGWNVAWRGPMSAAASTTSDSHYTMMADGKAWIMDNNTGQRVATLDPGFSSNANYFKTAYLSKDGSRAVVARRDLTPGDVAIAFFKRQ</sequence>
<comment type="caution">
    <text evidence="3">The sequence shown here is derived from an EMBL/GenBank/DDBJ whole genome shotgun (WGS) entry which is preliminary data.</text>
</comment>
<feature type="chain" id="PRO_5045880297" evidence="1">
    <location>
        <begin position="18"/>
        <end position="642"/>
    </location>
</feature>
<name>A0ABT7E3F0_9NEIS</name>
<dbReference type="Gene3D" id="2.130.10.10">
    <property type="entry name" value="YVTN repeat-like/Quinoprotein amine dehydrogenase"/>
    <property type="match status" value="1"/>
</dbReference>
<evidence type="ECO:0000256" key="1">
    <source>
        <dbReference type="SAM" id="SignalP"/>
    </source>
</evidence>
<evidence type="ECO:0000259" key="2">
    <source>
        <dbReference type="Pfam" id="PF13360"/>
    </source>
</evidence>
<feature type="domain" description="Pyrrolo-quinoline quinone repeat" evidence="2">
    <location>
        <begin position="320"/>
        <end position="477"/>
    </location>
</feature>
<dbReference type="InterPro" id="IPR002372">
    <property type="entry name" value="PQQ_rpt_dom"/>
</dbReference>
<dbReference type="RefSeq" id="WP_284103166.1">
    <property type="nucleotide sequence ID" value="NZ_JARRAF010000056.1"/>
</dbReference>
<reference evidence="3" key="1">
    <citation type="submission" date="2023-03" db="EMBL/GenBank/DDBJ databases">
        <title>Chitinimonas shenzhenensis gen. nov., sp. nov., a novel member of family Burkholderiaceae isolated from activated sludge collected in Shen Zhen, China.</title>
        <authorList>
            <person name="Wang X."/>
        </authorList>
    </citation>
    <scope>NUCLEOTIDE SEQUENCE</scope>
    <source>
        <strain evidence="3">DQS-5</strain>
    </source>
</reference>
<proteinExistence type="predicted"/>